<accession>F2IBU3</accession>
<dbReference type="SUPFAM" id="SSF159888">
    <property type="entry name" value="YdhG-like"/>
    <property type="match status" value="1"/>
</dbReference>
<organism evidence="2 3">
    <name type="scientific">Fluviicola taffensis (strain DSM 16823 / NCIMB 13979 / RW262)</name>
    <dbReference type="NCBI Taxonomy" id="755732"/>
    <lineage>
        <taxon>Bacteria</taxon>
        <taxon>Pseudomonadati</taxon>
        <taxon>Bacteroidota</taxon>
        <taxon>Flavobacteriia</taxon>
        <taxon>Flavobacteriales</taxon>
        <taxon>Crocinitomicaceae</taxon>
        <taxon>Fluviicola</taxon>
    </lineage>
</organism>
<proteinExistence type="predicted"/>
<feature type="domain" description="YdhG-like" evidence="1">
    <location>
        <begin position="31"/>
        <end position="121"/>
    </location>
</feature>
<dbReference type="EMBL" id="CP002542">
    <property type="protein sequence ID" value="AEA42171.1"/>
    <property type="molecule type" value="Genomic_DNA"/>
</dbReference>
<sequence>MVLCITSLVSNKMKTFTNVDQYIQEFEKETQERLIAIRKLIQETAPEAIESISYGMPAYKVNGKPLVYFGGYKSHIGFYATPTGHSAFEKELSKYKQGKGSVQFPLDEPLPVKLIKEIVLFRLAENQAKSGKK</sequence>
<dbReference type="eggNOG" id="COG5646">
    <property type="taxonomic scope" value="Bacteria"/>
</dbReference>
<evidence type="ECO:0000259" key="1">
    <source>
        <dbReference type="Pfam" id="PF08818"/>
    </source>
</evidence>
<dbReference type="InterPro" id="IPR014922">
    <property type="entry name" value="YdhG-like"/>
</dbReference>
<gene>
    <name evidence="2" type="ordered locus">Fluta_0162</name>
</gene>
<dbReference type="Pfam" id="PF08818">
    <property type="entry name" value="DUF1801"/>
    <property type="match status" value="1"/>
</dbReference>
<name>F2IBU3_FLUTR</name>
<dbReference type="KEGG" id="fte:Fluta_0162"/>
<reference evidence="2 3" key="1">
    <citation type="journal article" date="2011" name="Stand. Genomic Sci.">
        <title>Complete genome sequence of the gliding freshwater bacterium Fluviicola taffensis type strain (RW262).</title>
        <authorList>
            <person name="Woyke T."/>
            <person name="Chertkov O."/>
            <person name="Lapidus A."/>
            <person name="Nolan M."/>
            <person name="Lucas S."/>
            <person name="Del Rio T.G."/>
            <person name="Tice H."/>
            <person name="Cheng J.F."/>
            <person name="Tapia R."/>
            <person name="Han C."/>
            <person name="Goodwin L."/>
            <person name="Pitluck S."/>
            <person name="Liolios K."/>
            <person name="Pagani I."/>
            <person name="Ivanova N."/>
            <person name="Huntemann M."/>
            <person name="Mavromatis K."/>
            <person name="Mikhailova N."/>
            <person name="Pati A."/>
            <person name="Chen A."/>
            <person name="Palaniappan K."/>
            <person name="Land M."/>
            <person name="Hauser L."/>
            <person name="Brambilla E.M."/>
            <person name="Rohde M."/>
            <person name="Mwirichia R."/>
            <person name="Sikorski J."/>
            <person name="Tindall B.J."/>
            <person name="Goker M."/>
            <person name="Bristow J."/>
            <person name="Eisen J.A."/>
            <person name="Markowitz V."/>
            <person name="Hugenholtz P."/>
            <person name="Klenk H.P."/>
            <person name="Kyrpides N.C."/>
        </authorList>
    </citation>
    <scope>NUCLEOTIDE SEQUENCE [LARGE SCALE GENOMIC DNA]</scope>
    <source>
        <strain evidence="3">DSM 16823 / RW262 / RW262</strain>
    </source>
</reference>
<dbReference type="Proteomes" id="UP000007463">
    <property type="component" value="Chromosome"/>
</dbReference>
<dbReference type="Gene3D" id="3.90.1150.200">
    <property type="match status" value="1"/>
</dbReference>
<dbReference type="AlphaFoldDB" id="F2IBU3"/>
<evidence type="ECO:0000313" key="3">
    <source>
        <dbReference type="Proteomes" id="UP000007463"/>
    </source>
</evidence>
<evidence type="ECO:0000313" key="2">
    <source>
        <dbReference type="EMBL" id="AEA42171.1"/>
    </source>
</evidence>
<protein>
    <recommendedName>
        <fullName evidence="1">YdhG-like domain-containing protein</fullName>
    </recommendedName>
</protein>
<reference evidence="3" key="2">
    <citation type="submission" date="2011-02" db="EMBL/GenBank/DDBJ databases">
        <title>The complete genome of Fluviicola taffensis DSM 16823.</title>
        <authorList>
            <consortium name="US DOE Joint Genome Institute (JGI-PGF)"/>
            <person name="Lucas S."/>
            <person name="Copeland A."/>
            <person name="Lapidus A."/>
            <person name="Bruce D."/>
            <person name="Goodwin L."/>
            <person name="Pitluck S."/>
            <person name="Kyrpides N."/>
            <person name="Mavromatis K."/>
            <person name="Ivanova N."/>
            <person name="Mikhailova N."/>
            <person name="Pagani I."/>
            <person name="Chertkov O."/>
            <person name="Detter J.C."/>
            <person name="Han C."/>
            <person name="Tapia R."/>
            <person name="Land M."/>
            <person name="Hauser L."/>
            <person name="Markowitz V."/>
            <person name="Cheng J.-F."/>
            <person name="Hugenholtz P."/>
            <person name="Woyke T."/>
            <person name="Wu D."/>
            <person name="Tindall B."/>
            <person name="Pomrenke H.G."/>
            <person name="Brambilla E."/>
            <person name="Klenk H.-P."/>
            <person name="Eisen J.A."/>
        </authorList>
    </citation>
    <scope>NUCLEOTIDE SEQUENCE [LARGE SCALE GENOMIC DNA]</scope>
    <source>
        <strain evidence="3">DSM 16823 / RW262 / RW262</strain>
    </source>
</reference>
<dbReference type="HOGENOM" id="CLU_128703_1_0_10"/>
<dbReference type="STRING" id="755732.Fluta_0162"/>
<keyword evidence="3" id="KW-1185">Reference proteome</keyword>